<dbReference type="GO" id="GO:0016020">
    <property type="term" value="C:membrane"/>
    <property type="evidence" value="ECO:0007669"/>
    <property type="project" value="UniProtKB-SubCell"/>
</dbReference>
<evidence type="ECO:0000256" key="6">
    <source>
        <dbReference type="SAM" id="Phobius"/>
    </source>
</evidence>
<evidence type="ECO:0000313" key="9">
    <source>
        <dbReference type="Proteomes" id="UP000092666"/>
    </source>
</evidence>
<evidence type="ECO:0000313" key="8">
    <source>
        <dbReference type="EMBL" id="OCF32136.1"/>
    </source>
</evidence>
<dbReference type="SUPFAM" id="SSF103473">
    <property type="entry name" value="MFS general substrate transporter"/>
    <property type="match status" value="1"/>
</dbReference>
<reference evidence="8 9" key="1">
    <citation type="submission" date="2013-07" db="EMBL/GenBank/DDBJ databases">
        <title>The Genome Sequence of Cryptococcus heveanensis BCC8398.</title>
        <authorList>
            <consortium name="The Broad Institute Genome Sequencing Platform"/>
            <person name="Cuomo C."/>
            <person name="Litvintseva A."/>
            <person name="Chen Y."/>
            <person name="Heitman J."/>
            <person name="Sun S."/>
            <person name="Springer D."/>
            <person name="Dromer F."/>
            <person name="Young S.K."/>
            <person name="Zeng Q."/>
            <person name="Gargeya S."/>
            <person name="Fitzgerald M."/>
            <person name="Abouelleil A."/>
            <person name="Alvarado L."/>
            <person name="Berlin A.M."/>
            <person name="Chapman S.B."/>
            <person name="Dewar J."/>
            <person name="Goldberg J."/>
            <person name="Griggs A."/>
            <person name="Gujja S."/>
            <person name="Hansen M."/>
            <person name="Howarth C."/>
            <person name="Imamovic A."/>
            <person name="Larimer J."/>
            <person name="McCowan C."/>
            <person name="Murphy C."/>
            <person name="Pearson M."/>
            <person name="Priest M."/>
            <person name="Roberts A."/>
            <person name="Saif S."/>
            <person name="Shea T."/>
            <person name="Sykes S."/>
            <person name="Wortman J."/>
            <person name="Nusbaum C."/>
            <person name="Birren B."/>
        </authorList>
    </citation>
    <scope>NUCLEOTIDE SEQUENCE [LARGE SCALE GENOMIC DNA]</scope>
    <source>
        <strain evidence="8 9">BCC8398</strain>
    </source>
</reference>
<evidence type="ECO:0000256" key="3">
    <source>
        <dbReference type="ARBA" id="ARBA00022692"/>
    </source>
</evidence>
<gene>
    <name evidence="8" type="ORF">I316_06292</name>
</gene>
<evidence type="ECO:0000256" key="1">
    <source>
        <dbReference type="ARBA" id="ARBA00004141"/>
    </source>
</evidence>
<feature type="transmembrane region" description="Helical" evidence="6">
    <location>
        <begin position="363"/>
        <end position="387"/>
    </location>
</feature>
<evidence type="ECO:0000256" key="4">
    <source>
        <dbReference type="ARBA" id="ARBA00022989"/>
    </source>
</evidence>
<comment type="subcellular location">
    <subcellularLocation>
        <location evidence="1">Membrane</location>
        <topology evidence="1">Multi-pass membrane protein</topology>
    </subcellularLocation>
</comment>
<dbReference type="OrthoDB" id="6612291at2759"/>
<name>A0A1B9GMA2_9TREE</name>
<sequence>MAHRSSIDEKVVDEHLEVSLEHEQGRGKPEAAGAIEAERIEHEISLWQAFLNYKGAVFWSFIVSMCIIMEGYDLSLVGNLIALQGFRDRYGEYVNDTVGYQISAPWQSAVTQAPTIGAVFGVLVSAQLASKVGYKWTLEVSMVLMIGAIFIVFFSNSLPVLFAGQFVSGIPWGAFAVIPTAHASEVAPIRLSAVLTTYVQLFKDIQSEWSYKIPFAVQWVWPAPMLVVLLFAPESPWYLVRKGKLEQAKKAVQRLGRANREKPDEVVAMMVRTNDIEAATMAGASYKECFEGVELRRTVIVCAVHAGANLTGLLVSNLGTYFFVVAGISNDQAYGLGLGNTGIQFVAVLCSVFLSSRFGRRTLVLWGLGFNIVVMLLMGILACVGQSTGVRYAQGILVIVIGLQWGLTLGPMCWTIVGETASLRLRPMTIGLSRDAYYTSAVAFGILNAYMLNPTGWALIEKTAFFYLGTCSGLFVAAYFYLPEMRGRSYRELDILFHRRVPARLFSMTVIGEADNE</sequence>
<feature type="domain" description="Major facilitator superfamily (MFS) profile" evidence="7">
    <location>
        <begin position="59"/>
        <end position="486"/>
    </location>
</feature>
<dbReference type="PANTHER" id="PTHR48022">
    <property type="entry name" value="PLASTIDIC GLUCOSE TRANSPORTER 4"/>
    <property type="match status" value="1"/>
</dbReference>
<protein>
    <recommendedName>
        <fullName evidence="7">Major facilitator superfamily (MFS) profile domain-containing protein</fullName>
    </recommendedName>
</protein>
<feature type="transmembrane region" description="Helical" evidence="6">
    <location>
        <begin position="393"/>
        <end position="414"/>
    </location>
</feature>
<feature type="transmembrane region" description="Helical" evidence="6">
    <location>
        <begin position="464"/>
        <end position="482"/>
    </location>
</feature>
<feature type="transmembrane region" description="Helical" evidence="6">
    <location>
        <begin position="306"/>
        <end position="328"/>
    </location>
</feature>
<feature type="transmembrane region" description="Helical" evidence="6">
    <location>
        <begin position="334"/>
        <end position="354"/>
    </location>
</feature>
<feature type="transmembrane region" description="Helical" evidence="6">
    <location>
        <begin position="56"/>
        <end position="83"/>
    </location>
</feature>
<dbReference type="GO" id="GO:0005351">
    <property type="term" value="F:carbohydrate:proton symporter activity"/>
    <property type="evidence" value="ECO:0007669"/>
    <property type="project" value="TreeGrafter"/>
</dbReference>
<evidence type="ECO:0000256" key="2">
    <source>
        <dbReference type="ARBA" id="ARBA00010992"/>
    </source>
</evidence>
<organism evidence="8 9">
    <name type="scientific">Kwoniella heveanensis BCC8398</name>
    <dbReference type="NCBI Taxonomy" id="1296120"/>
    <lineage>
        <taxon>Eukaryota</taxon>
        <taxon>Fungi</taxon>
        <taxon>Dikarya</taxon>
        <taxon>Basidiomycota</taxon>
        <taxon>Agaricomycotina</taxon>
        <taxon>Tremellomycetes</taxon>
        <taxon>Tremellales</taxon>
        <taxon>Cryptococcaceae</taxon>
        <taxon>Kwoniella</taxon>
    </lineage>
</organism>
<proteinExistence type="inferred from homology"/>
<dbReference type="PANTHER" id="PTHR48022:SF57">
    <property type="entry name" value="MALTOSE TRANSPORTER, PUTATIVE (AFU_ORTHOLOGUE AFUA_4G00150)-RELATED"/>
    <property type="match status" value="1"/>
</dbReference>
<dbReference type="InterPro" id="IPR036259">
    <property type="entry name" value="MFS_trans_sf"/>
</dbReference>
<keyword evidence="4 6" id="KW-1133">Transmembrane helix</keyword>
<dbReference type="Gene3D" id="1.20.1250.20">
    <property type="entry name" value="MFS general substrate transporter like domains"/>
    <property type="match status" value="1"/>
</dbReference>
<feature type="transmembrane region" description="Helical" evidence="6">
    <location>
        <begin position="219"/>
        <end position="240"/>
    </location>
</feature>
<dbReference type="EMBL" id="KV700130">
    <property type="protein sequence ID" value="OCF32136.1"/>
    <property type="molecule type" value="Genomic_DNA"/>
</dbReference>
<dbReference type="AlphaFoldDB" id="A0A1B9GMA2"/>
<reference evidence="9" key="2">
    <citation type="submission" date="2013-12" db="EMBL/GenBank/DDBJ databases">
        <title>Evolution of pathogenesis and genome organization in the Tremellales.</title>
        <authorList>
            <person name="Cuomo C."/>
            <person name="Litvintseva A."/>
            <person name="Heitman J."/>
            <person name="Chen Y."/>
            <person name="Sun S."/>
            <person name="Springer D."/>
            <person name="Dromer F."/>
            <person name="Young S."/>
            <person name="Zeng Q."/>
            <person name="Chapman S."/>
            <person name="Gujja S."/>
            <person name="Saif S."/>
            <person name="Birren B."/>
        </authorList>
    </citation>
    <scope>NUCLEOTIDE SEQUENCE [LARGE SCALE GENOMIC DNA]</scope>
    <source>
        <strain evidence="9">BCC8398</strain>
    </source>
</reference>
<dbReference type="InterPro" id="IPR050360">
    <property type="entry name" value="MFS_Sugar_Transporters"/>
</dbReference>
<dbReference type="InterPro" id="IPR005828">
    <property type="entry name" value="MFS_sugar_transport-like"/>
</dbReference>
<keyword evidence="9" id="KW-1185">Reference proteome</keyword>
<dbReference type="InterPro" id="IPR020846">
    <property type="entry name" value="MFS_dom"/>
</dbReference>
<dbReference type="PROSITE" id="PS50850">
    <property type="entry name" value="MFS"/>
    <property type="match status" value="1"/>
</dbReference>
<evidence type="ECO:0000259" key="7">
    <source>
        <dbReference type="PROSITE" id="PS50850"/>
    </source>
</evidence>
<keyword evidence="5 6" id="KW-0472">Membrane</keyword>
<feature type="transmembrane region" description="Helical" evidence="6">
    <location>
        <begin position="140"/>
        <end position="162"/>
    </location>
</feature>
<feature type="transmembrane region" description="Helical" evidence="6">
    <location>
        <begin position="435"/>
        <end position="452"/>
    </location>
</feature>
<accession>A0A1B9GMA2</accession>
<dbReference type="Pfam" id="PF00083">
    <property type="entry name" value="Sugar_tr"/>
    <property type="match status" value="1"/>
</dbReference>
<comment type="similarity">
    <text evidence="2">Belongs to the major facilitator superfamily. Sugar transporter (TC 2.A.1.1) family.</text>
</comment>
<keyword evidence="3 6" id="KW-0812">Transmembrane</keyword>
<dbReference type="Proteomes" id="UP000092666">
    <property type="component" value="Unassembled WGS sequence"/>
</dbReference>
<evidence type="ECO:0000256" key="5">
    <source>
        <dbReference type="ARBA" id="ARBA00023136"/>
    </source>
</evidence>
<dbReference type="FunFam" id="1.20.1250.20:FF:000078">
    <property type="entry name" value="MFS maltose transporter, putative"/>
    <property type="match status" value="1"/>
</dbReference>